<evidence type="ECO:0000313" key="2">
    <source>
        <dbReference type="EMBL" id="PTB39838.1"/>
    </source>
</evidence>
<accession>A0A2T3Z4T9</accession>
<evidence type="ECO:0000313" key="3">
    <source>
        <dbReference type="Proteomes" id="UP000240493"/>
    </source>
</evidence>
<name>A0A2T3Z4T9_TRIA4</name>
<protein>
    <submittedName>
        <fullName evidence="2">Uncharacterized protein</fullName>
    </submittedName>
</protein>
<gene>
    <name evidence="2" type="ORF">M441DRAFT_420967</name>
</gene>
<keyword evidence="1" id="KW-0812">Transmembrane</keyword>
<dbReference type="EMBL" id="KZ679263">
    <property type="protein sequence ID" value="PTB39838.1"/>
    <property type="molecule type" value="Genomic_DNA"/>
</dbReference>
<evidence type="ECO:0000256" key="1">
    <source>
        <dbReference type="SAM" id="Phobius"/>
    </source>
</evidence>
<dbReference type="AlphaFoldDB" id="A0A2T3Z4T9"/>
<dbReference type="Proteomes" id="UP000240493">
    <property type="component" value="Unassembled WGS sequence"/>
</dbReference>
<feature type="transmembrane region" description="Helical" evidence="1">
    <location>
        <begin position="42"/>
        <end position="58"/>
    </location>
</feature>
<keyword evidence="3" id="KW-1185">Reference proteome</keyword>
<proteinExistence type="predicted"/>
<keyword evidence="1" id="KW-0472">Membrane</keyword>
<organism evidence="2 3">
    <name type="scientific">Trichoderma asperellum (strain ATCC 204424 / CBS 433.97 / NBRC 101777)</name>
    <dbReference type="NCBI Taxonomy" id="1042311"/>
    <lineage>
        <taxon>Eukaryota</taxon>
        <taxon>Fungi</taxon>
        <taxon>Dikarya</taxon>
        <taxon>Ascomycota</taxon>
        <taxon>Pezizomycotina</taxon>
        <taxon>Sordariomycetes</taxon>
        <taxon>Hypocreomycetidae</taxon>
        <taxon>Hypocreales</taxon>
        <taxon>Hypocreaceae</taxon>
        <taxon>Trichoderma</taxon>
    </lineage>
</organism>
<keyword evidence="1" id="KW-1133">Transmembrane helix</keyword>
<reference evidence="2 3" key="1">
    <citation type="submission" date="2016-07" db="EMBL/GenBank/DDBJ databases">
        <title>Multiple horizontal gene transfer events from other fungi enriched the ability of initially mycotrophic Trichoderma (Ascomycota) to feed on dead plant biomass.</title>
        <authorList>
            <consortium name="DOE Joint Genome Institute"/>
            <person name="Aerts A."/>
            <person name="Atanasova L."/>
            <person name="Chenthamara K."/>
            <person name="Zhang J."/>
            <person name="Grujic M."/>
            <person name="Henrissat B."/>
            <person name="Kuo A."/>
            <person name="Salamov A."/>
            <person name="Lipzen A."/>
            <person name="Labutti K."/>
            <person name="Barry K."/>
            <person name="Miao Y."/>
            <person name="Rahimi M.J."/>
            <person name="Shen Q."/>
            <person name="Grigoriev I.V."/>
            <person name="Kubicek C.P."/>
            <person name="Druzhinina I.S."/>
        </authorList>
    </citation>
    <scope>NUCLEOTIDE SEQUENCE [LARGE SCALE GENOMIC DNA]</scope>
    <source>
        <strain evidence="2 3">CBS 433.97</strain>
    </source>
</reference>
<sequence length="67" mass="7876">MTYRTPCLFCWPFLPSFAFRPWRAYLCNRAGNGFCHRVCMKIMSMFLTLTLSWFMLGAKPKSDVAEQ</sequence>